<dbReference type="Gene3D" id="3.40.50.2000">
    <property type="entry name" value="Glycogen Phosphorylase B"/>
    <property type="match status" value="1"/>
</dbReference>
<gene>
    <name evidence="7" type="ORF">EHS13_28490</name>
</gene>
<feature type="domain" description="Glycosyl transferase family 28 C-terminal" evidence="5">
    <location>
        <begin position="212"/>
        <end position="344"/>
    </location>
</feature>
<dbReference type="InterPro" id="IPR009695">
    <property type="entry name" value="Diacylglyc_glucosyltr_N"/>
</dbReference>
<dbReference type="Proteomes" id="UP000426246">
    <property type="component" value="Chromosome"/>
</dbReference>
<evidence type="ECO:0000259" key="5">
    <source>
        <dbReference type="Pfam" id="PF04101"/>
    </source>
</evidence>
<comment type="subcellular location">
    <subcellularLocation>
        <location evidence="1">Membrane</location>
    </subcellularLocation>
</comment>
<evidence type="ECO:0000259" key="6">
    <source>
        <dbReference type="Pfam" id="PF06925"/>
    </source>
</evidence>
<dbReference type="PANTHER" id="PTHR43025:SF3">
    <property type="entry name" value="MONOGALACTOSYLDIACYLGLYCEROL SYNTHASE 1, CHLOROPLASTIC"/>
    <property type="match status" value="1"/>
</dbReference>
<dbReference type="PANTHER" id="PTHR43025">
    <property type="entry name" value="MONOGALACTOSYLDIACYLGLYCEROL SYNTHASE"/>
    <property type="match status" value="1"/>
</dbReference>
<dbReference type="GO" id="GO:0016758">
    <property type="term" value="F:hexosyltransferase activity"/>
    <property type="evidence" value="ECO:0007669"/>
    <property type="project" value="InterPro"/>
</dbReference>
<dbReference type="InterPro" id="IPR050519">
    <property type="entry name" value="Glycosyltransf_28_UgtP"/>
</dbReference>
<protein>
    <submittedName>
        <fullName evidence="7">Galactosyldiacylglycerol synthase</fullName>
    </submittedName>
</protein>
<sequence>MNECKKQKILILSGDYGDGHKQAARAISEASLVSHPDIEVEIVDFMAWTHPHLHSVGKYFYLQLVKNFPVFYGYLFQITRNDTTMSYIFKKIRSFSLSRMVKLLEEVQPDVIVSTFPSAAAAISILKSKGLTTVPTVTILTDHTDHSYWLHPHTDQYLVGSDHVSQLLQREHGIPESDISVTGIPIRSHFCVEYDRTGLKEKHGLSTELPIVMVMGGGLGMISKEFIQLLQSDALPKKIQFVIVCGHNHKLKQKLTEELKNSKHSIALTGYIQHVHEIMAISDLIVTKPGGLTISEALALELPMLLYKPLPGQEQDNAAFLLKAGVARQARDEMELLDQLIAIIHNPQILLTLKLKAKAFQMKSSTLDALNAILLTESCGIVPQSKWSLYRYQRYISLFFRRKLAGRSS</sequence>
<name>A0A6B8RRP5_9BACL</name>
<evidence type="ECO:0000256" key="3">
    <source>
        <dbReference type="ARBA" id="ARBA00022676"/>
    </source>
</evidence>
<dbReference type="InterPro" id="IPR007235">
    <property type="entry name" value="Glyco_trans_28_C"/>
</dbReference>
<proteinExistence type="inferred from homology"/>
<accession>A0A6B8RRP5</accession>
<keyword evidence="8" id="KW-1185">Reference proteome</keyword>
<keyword evidence="4" id="KW-0808">Transferase</keyword>
<dbReference type="Pfam" id="PF04101">
    <property type="entry name" value="Glyco_tran_28_C"/>
    <property type="match status" value="1"/>
</dbReference>
<keyword evidence="3" id="KW-0328">Glycosyltransferase</keyword>
<reference evidence="8" key="1">
    <citation type="submission" date="2018-11" db="EMBL/GenBank/DDBJ databases">
        <title>Complete genome sequence of Paenibacillus sp. ML311-T8.</title>
        <authorList>
            <person name="Nam Y.-D."/>
            <person name="Kang J."/>
            <person name="Chung W.-H."/>
            <person name="Park Y.S."/>
        </authorList>
    </citation>
    <scope>NUCLEOTIDE SEQUENCE [LARGE SCALE GENOMIC DNA]</scope>
    <source>
        <strain evidence="8">ML311-T8</strain>
    </source>
</reference>
<comment type="similarity">
    <text evidence="2">Belongs to the glycosyltransferase 28 family.</text>
</comment>
<dbReference type="OrthoDB" id="9815663at2"/>
<evidence type="ECO:0000256" key="2">
    <source>
        <dbReference type="ARBA" id="ARBA00006962"/>
    </source>
</evidence>
<evidence type="ECO:0000256" key="4">
    <source>
        <dbReference type="ARBA" id="ARBA00022679"/>
    </source>
</evidence>
<dbReference type="KEGG" id="ppsc:EHS13_28490"/>
<evidence type="ECO:0000313" key="8">
    <source>
        <dbReference type="Proteomes" id="UP000426246"/>
    </source>
</evidence>
<dbReference type="GO" id="GO:0009247">
    <property type="term" value="P:glycolipid biosynthetic process"/>
    <property type="evidence" value="ECO:0007669"/>
    <property type="project" value="InterPro"/>
</dbReference>
<dbReference type="GO" id="GO:0016020">
    <property type="term" value="C:membrane"/>
    <property type="evidence" value="ECO:0007669"/>
    <property type="project" value="UniProtKB-SubCell"/>
</dbReference>
<dbReference type="EMBL" id="CP034235">
    <property type="protein sequence ID" value="QGQ98537.1"/>
    <property type="molecule type" value="Genomic_DNA"/>
</dbReference>
<evidence type="ECO:0000256" key="1">
    <source>
        <dbReference type="ARBA" id="ARBA00004370"/>
    </source>
</evidence>
<evidence type="ECO:0000313" key="7">
    <source>
        <dbReference type="EMBL" id="QGQ98537.1"/>
    </source>
</evidence>
<dbReference type="Pfam" id="PF06925">
    <property type="entry name" value="MGDG_synth"/>
    <property type="match status" value="1"/>
</dbReference>
<dbReference type="AlphaFoldDB" id="A0A6B8RRP5"/>
<feature type="domain" description="Diacylglycerol glucosyltransferase N-terminal" evidence="6">
    <location>
        <begin position="20"/>
        <end position="186"/>
    </location>
</feature>
<dbReference type="SUPFAM" id="SSF53756">
    <property type="entry name" value="UDP-Glycosyltransferase/glycogen phosphorylase"/>
    <property type="match status" value="1"/>
</dbReference>
<organism evidence="7 8">
    <name type="scientific">Paenibacillus psychroresistens</name>
    <dbReference type="NCBI Taxonomy" id="1778678"/>
    <lineage>
        <taxon>Bacteria</taxon>
        <taxon>Bacillati</taxon>
        <taxon>Bacillota</taxon>
        <taxon>Bacilli</taxon>
        <taxon>Bacillales</taxon>
        <taxon>Paenibacillaceae</taxon>
        <taxon>Paenibacillus</taxon>
    </lineage>
</organism>